<gene>
    <name evidence="10" type="ORF">ABEG18_17945</name>
</gene>
<evidence type="ECO:0000256" key="4">
    <source>
        <dbReference type="ARBA" id="ARBA00022679"/>
    </source>
</evidence>
<dbReference type="SUPFAM" id="SSF52172">
    <property type="entry name" value="CheY-like"/>
    <property type="match status" value="1"/>
</dbReference>
<dbReference type="Gene3D" id="3.40.50.2300">
    <property type="match status" value="1"/>
</dbReference>
<dbReference type="PANTHER" id="PTHR41523">
    <property type="entry name" value="TWO-COMPONENT SYSTEM SENSOR PROTEIN"/>
    <property type="match status" value="1"/>
</dbReference>
<dbReference type="CDD" id="cd00156">
    <property type="entry name" value="REC"/>
    <property type="match status" value="1"/>
</dbReference>
<dbReference type="GO" id="GO:0000160">
    <property type="term" value="P:phosphorelay signal transduction system"/>
    <property type="evidence" value="ECO:0007669"/>
    <property type="project" value="InterPro"/>
</dbReference>
<proteinExistence type="predicted"/>
<evidence type="ECO:0000256" key="7">
    <source>
        <dbReference type="ARBA" id="ARBA00022840"/>
    </source>
</evidence>
<dbReference type="AlphaFoldDB" id="A0AAU7JBS7"/>
<organism evidence="10">
    <name type="scientific">Alsobacter sp. KACC 23698</name>
    <dbReference type="NCBI Taxonomy" id="3149229"/>
    <lineage>
        <taxon>Bacteria</taxon>
        <taxon>Pseudomonadati</taxon>
        <taxon>Pseudomonadota</taxon>
        <taxon>Alphaproteobacteria</taxon>
        <taxon>Hyphomicrobiales</taxon>
        <taxon>Alsobacteraceae</taxon>
        <taxon>Alsobacter</taxon>
    </lineage>
</organism>
<evidence type="ECO:0000313" key="10">
    <source>
        <dbReference type="EMBL" id="XBO37595.1"/>
    </source>
</evidence>
<keyword evidence="7" id="KW-0067">ATP-binding</keyword>
<evidence type="ECO:0000256" key="8">
    <source>
        <dbReference type="PROSITE-ProRule" id="PRU00169"/>
    </source>
</evidence>
<dbReference type="PROSITE" id="PS50110">
    <property type="entry name" value="RESPONSE_REGULATORY"/>
    <property type="match status" value="1"/>
</dbReference>
<keyword evidence="5" id="KW-0547">Nucleotide-binding</keyword>
<dbReference type="Pfam" id="PF07536">
    <property type="entry name" value="HWE_HK"/>
    <property type="match status" value="1"/>
</dbReference>
<protein>
    <recommendedName>
        <fullName evidence="2">histidine kinase</fullName>
        <ecNumber evidence="2">2.7.13.3</ecNumber>
    </recommendedName>
</protein>
<keyword evidence="4" id="KW-0808">Transferase</keyword>
<evidence type="ECO:0000256" key="1">
    <source>
        <dbReference type="ARBA" id="ARBA00000085"/>
    </source>
</evidence>
<dbReference type="Pfam" id="PF00072">
    <property type="entry name" value="Response_reg"/>
    <property type="match status" value="1"/>
</dbReference>
<dbReference type="InterPro" id="IPR011006">
    <property type="entry name" value="CheY-like_superfamily"/>
</dbReference>
<dbReference type="InterPro" id="IPR001789">
    <property type="entry name" value="Sig_transdc_resp-reg_receiver"/>
</dbReference>
<dbReference type="SMART" id="SM00911">
    <property type="entry name" value="HWE_HK"/>
    <property type="match status" value="1"/>
</dbReference>
<evidence type="ECO:0000256" key="3">
    <source>
        <dbReference type="ARBA" id="ARBA00022553"/>
    </source>
</evidence>
<keyword evidence="6 10" id="KW-0418">Kinase</keyword>
<evidence type="ECO:0000259" key="9">
    <source>
        <dbReference type="PROSITE" id="PS50110"/>
    </source>
</evidence>
<evidence type="ECO:0000256" key="2">
    <source>
        <dbReference type="ARBA" id="ARBA00012438"/>
    </source>
</evidence>
<dbReference type="PANTHER" id="PTHR41523:SF7">
    <property type="entry name" value="HISTIDINE KINASE"/>
    <property type="match status" value="1"/>
</dbReference>
<dbReference type="EC" id="2.7.13.3" evidence="2"/>
<dbReference type="RefSeq" id="WP_406854418.1">
    <property type="nucleotide sequence ID" value="NZ_CP157484.1"/>
</dbReference>
<sequence length="342" mass="37640">MDQRAMVNILLVEDSELDADLVSEYLARSGLTFTIQRVESREDFTAQLHEGGYDLILSDFSLPSFDGMSALSLARELSPHTPFIFVSGVLGEEIAIESLKQGATDYVLKPRLQRLGPAVERALRESEVRHQRLRAEERTRLLVAELSHRVKNTLMTVISIAQQTLRRSSSLPEFEGAFMGRMHALAGAHSLLLRANWGDMDLDELLAEALKPFRRGDGGHVVLSGEPVQLPPQHALTVNLIIHELATNAAKYGALSSDKGQVFVDWTIGEADGRETLTLTWREQDGPPVAEPLKRGFGSTLIQRSVGFELGGSVKLAFPPTGVVCVLTFPLTPEPRDIQVQA</sequence>
<keyword evidence="3 8" id="KW-0597">Phosphoprotein</keyword>
<name>A0AAU7JBS7_9HYPH</name>
<feature type="domain" description="Response regulatory" evidence="9">
    <location>
        <begin position="8"/>
        <end position="124"/>
    </location>
</feature>
<dbReference type="GO" id="GO:0004673">
    <property type="term" value="F:protein histidine kinase activity"/>
    <property type="evidence" value="ECO:0007669"/>
    <property type="project" value="UniProtKB-EC"/>
</dbReference>
<dbReference type="InterPro" id="IPR011102">
    <property type="entry name" value="Sig_transdc_His_kinase_HWE"/>
</dbReference>
<accession>A0AAU7JBS7</accession>
<evidence type="ECO:0000256" key="5">
    <source>
        <dbReference type="ARBA" id="ARBA00022741"/>
    </source>
</evidence>
<dbReference type="InterPro" id="IPR036890">
    <property type="entry name" value="HATPase_C_sf"/>
</dbReference>
<dbReference type="GO" id="GO:0005524">
    <property type="term" value="F:ATP binding"/>
    <property type="evidence" value="ECO:0007669"/>
    <property type="project" value="UniProtKB-KW"/>
</dbReference>
<evidence type="ECO:0000256" key="6">
    <source>
        <dbReference type="ARBA" id="ARBA00022777"/>
    </source>
</evidence>
<dbReference type="Gene3D" id="3.30.565.10">
    <property type="entry name" value="Histidine kinase-like ATPase, C-terminal domain"/>
    <property type="match status" value="1"/>
</dbReference>
<reference evidence="10" key="1">
    <citation type="submission" date="2024-05" db="EMBL/GenBank/DDBJ databases">
        <authorList>
            <person name="Kim S."/>
            <person name="Heo J."/>
            <person name="Choi H."/>
            <person name="Choi Y."/>
            <person name="Kwon S.-W."/>
            <person name="Kim Y."/>
        </authorList>
    </citation>
    <scope>NUCLEOTIDE SEQUENCE</scope>
    <source>
        <strain evidence="10">KACC 23698</strain>
    </source>
</reference>
<comment type="catalytic activity">
    <reaction evidence="1">
        <text>ATP + protein L-histidine = ADP + protein N-phospho-L-histidine.</text>
        <dbReference type="EC" id="2.7.13.3"/>
    </reaction>
</comment>
<dbReference type="SMART" id="SM00448">
    <property type="entry name" value="REC"/>
    <property type="match status" value="1"/>
</dbReference>
<dbReference type="EMBL" id="CP157484">
    <property type="protein sequence ID" value="XBO37595.1"/>
    <property type="molecule type" value="Genomic_DNA"/>
</dbReference>
<feature type="modified residue" description="4-aspartylphosphate" evidence="8">
    <location>
        <position position="59"/>
    </location>
</feature>